<keyword evidence="1" id="KW-0472">Membrane</keyword>
<feature type="transmembrane region" description="Helical" evidence="1">
    <location>
        <begin position="264"/>
        <end position="282"/>
    </location>
</feature>
<keyword evidence="3" id="KW-1185">Reference proteome</keyword>
<keyword evidence="2" id="KW-0328">Glycosyltransferase</keyword>
<dbReference type="STRING" id="246191.SAMN05660337_0709"/>
<keyword evidence="1" id="KW-0812">Transmembrane</keyword>
<dbReference type="AlphaFoldDB" id="A0A1G9CK78"/>
<reference evidence="3" key="1">
    <citation type="submission" date="2016-10" db="EMBL/GenBank/DDBJ databases">
        <authorList>
            <person name="Varghese N."/>
            <person name="Submissions S."/>
        </authorList>
    </citation>
    <scope>NUCLEOTIDE SEQUENCE [LARGE SCALE GENOMIC DNA]</scope>
    <source>
        <strain evidence="3">DSM 16995</strain>
    </source>
</reference>
<evidence type="ECO:0000313" key="3">
    <source>
        <dbReference type="Proteomes" id="UP000199053"/>
    </source>
</evidence>
<feature type="transmembrane region" description="Helical" evidence="1">
    <location>
        <begin position="117"/>
        <end position="139"/>
    </location>
</feature>
<feature type="transmembrane region" description="Helical" evidence="1">
    <location>
        <begin position="90"/>
        <end position="110"/>
    </location>
</feature>
<protein>
    <submittedName>
        <fullName evidence="2">Dolichyl-phosphate-mannose-protein mannosyltransferase</fullName>
    </submittedName>
</protein>
<keyword evidence="1" id="KW-1133">Transmembrane helix</keyword>
<keyword evidence="2" id="KW-0808">Transferase</keyword>
<evidence type="ECO:0000256" key="1">
    <source>
        <dbReference type="SAM" id="Phobius"/>
    </source>
</evidence>
<proteinExistence type="predicted"/>
<feature type="transmembrane region" description="Helical" evidence="1">
    <location>
        <begin position="291"/>
        <end position="308"/>
    </location>
</feature>
<dbReference type="EMBL" id="FNGA01000001">
    <property type="protein sequence ID" value="SDK52090.1"/>
    <property type="molecule type" value="Genomic_DNA"/>
</dbReference>
<dbReference type="RefSeq" id="WP_092158260.1">
    <property type="nucleotide sequence ID" value="NZ_FNGA01000001.1"/>
</dbReference>
<organism evidence="2 3">
    <name type="scientific">Maridesulfovibrio ferrireducens</name>
    <dbReference type="NCBI Taxonomy" id="246191"/>
    <lineage>
        <taxon>Bacteria</taxon>
        <taxon>Pseudomonadati</taxon>
        <taxon>Thermodesulfobacteriota</taxon>
        <taxon>Desulfovibrionia</taxon>
        <taxon>Desulfovibrionales</taxon>
        <taxon>Desulfovibrionaceae</taxon>
        <taxon>Maridesulfovibrio</taxon>
    </lineage>
</organism>
<accession>A0A1G9CK78</accession>
<feature type="transmembrane region" description="Helical" evidence="1">
    <location>
        <begin position="164"/>
        <end position="197"/>
    </location>
</feature>
<evidence type="ECO:0000313" key="2">
    <source>
        <dbReference type="EMBL" id="SDK52090.1"/>
    </source>
</evidence>
<feature type="transmembrane region" description="Helical" evidence="1">
    <location>
        <begin position="12"/>
        <end position="33"/>
    </location>
</feature>
<feature type="transmembrane region" description="Helical" evidence="1">
    <location>
        <begin position="320"/>
        <end position="337"/>
    </location>
</feature>
<name>A0A1G9CK78_9BACT</name>
<feature type="transmembrane region" description="Helical" evidence="1">
    <location>
        <begin position="204"/>
        <end position="223"/>
    </location>
</feature>
<gene>
    <name evidence="2" type="ORF">SAMN05660337_0709</name>
</gene>
<sequence length="507" mass="57392">MTDNRTDKNFSGFSINILYVLSIALLAVAVRVMSLEYVEVGGDSLCVWENVVNLVNSGNYIEWTHHTLRWAINLPLYFILKMFGTTQVNYYILPILYSTISAILAFYIGTVLKDRRFGLLSALLLILYPKMTTMGSQLWPGLYEMTYLLGCVLALLCWRKYGGWYLLALAGMLAGCAWGSRVTSIYYGPGILALLYLGKRRVKPVIIFTAFFFFVLGLEWFYFYNATGNSLGRFGVITQTHVTQDELLVSVGQYLLNFLKLVKFRGLLPVVLAGLGVAVWLVRRGDENEKCIAILFLGGLFFNVYMISSLSPLKLAAPVGSRYLTAGTPYLIMVLLLGLRKWHELSPRAATFFKYGLIVAFAAFTLKEVPSQNTFSRLQEDAQNARIITEEKLPVLMRYNAWAPNIIEQSVMGLFGIEKRGRLKINEDDKMMKNGRRMHIMLFEQQTDKDFKPETINGYYYFYSGNEKDLAGSSRVGVSDFSRKDHKLIIVPKESLPQGILKGDPAK</sequence>
<dbReference type="GO" id="GO:0016757">
    <property type="term" value="F:glycosyltransferase activity"/>
    <property type="evidence" value="ECO:0007669"/>
    <property type="project" value="UniProtKB-KW"/>
</dbReference>
<dbReference type="Proteomes" id="UP000199053">
    <property type="component" value="Unassembled WGS sequence"/>
</dbReference>
<dbReference type="OrthoDB" id="5451526at2"/>